<evidence type="ECO:0000313" key="3">
    <source>
        <dbReference type="Proteomes" id="UP000266313"/>
    </source>
</evidence>
<keyword evidence="1" id="KW-1133">Transmembrane helix</keyword>
<sequence length="161" mass="17866">MNPLLFKAHPLLYLTVDLLNRPSAHSVDDFSKLILIYLAIALLWMAALRLAVRRVAGVRLTPLHAYGLAVPAAMCYAPLMLTVSNDILAHAFRLEERYILIFVIVVATQMLGAVYGFGVRFERSRRSIGLRAGLVVSLFLLLASVPFSFLLLGINALFRVV</sequence>
<organism evidence="2 3">
    <name type="scientific">Methylocaldum marinum</name>
    <dbReference type="NCBI Taxonomy" id="1432792"/>
    <lineage>
        <taxon>Bacteria</taxon>
        <taxon>Pseudomonadati</taxon>
        <taxon>Pseudomonadota</taxon>
        <taxon>Gammaproteobacteria</taxon>
        <taxon>Methylococcales</taxon>
        <taxon>Methylococcaceae</taxon>
        <taxon>Methylocaldum</taxon>
    </lineage>
</organism>
<protein>
    <submittedName>
        <fullName evidence="2">Uncharacterized protein</fullName>
    </submittedName>
</protein>
<dbReference type="Proteomes" id="UP000266313">
    <property type="component" value="Chromosome"/>
</dbReference>
<feature type="transmembrane region" description="Helical" evidence="1">
    <location>
        <begin position="98"/>
        <end position="118"/>
    </location>
</feature>
<proteinExistence type="predicted"/>
<accession>A0A250KVM1</accession>
<dbReference type="EMBL" id="AP017928">
    <property type="protein sequence ID" value="BBA35723.1"/>
    <property type="molecule type" value="Genomic_DNA"/>
</dbReference>
<name>A0A250KVM1_9GAMM</name>
<keyword evidence="1" id="KW-0812">Transmembrane</keyword>
<dbReference type="AlphaFoldDB" id="A0A250KVM1"/>
<dbReference type="RefSeq" id="WP_145986597.1">
    <property type="nucleotide sequence ID" value="NZ_AP017928.1"/>
</dbReference>
<feature type="transmembrane region" description="Helical" evidence="1">
    <location>
        <begin position="130"/>
        <end position="158"/>
    </location>
</feature>
<keyword evidence="1" id="KW-0472">Membrane</keyword>
<feature type="transmembrane region" description="Helical" evidence="1">
    <location>
        <begin position="30"/>
        <end position="51"/>
    </location>
</feature>
<gene>
    <name evidence="2" type="ORF">sS8_3786</name>
</gene>
<feature type="transmembrane region" description="Helical" evidence="1">
    <location>
        <begin position="63"/>
        <end position="83"/>
    </location>
</feature>
<dbReference type="OrthoDB" id="5570344at2"/>
<reference evidence="2 3" key="1">
    <citation type="submission" date="2016-12" db="EMBL/GenBank/DDBJ databases">
        <title>Genome sequencing of Methylocaldum marinum.</title>
        <authorList>
            <person name="Takeuchi M."/>
            <person name="Kamagata Y."/>
            <person name="Hiraoka S."/>
            <person name="Oshima K."/>
            <person name="Hattori M."/>
            <person name="Iwasaki W."/>
        </authorList>
    </citation>
    <scope>NUCLEOTIDE SEQUENCE [LARGE SCALE GENOMIC DNA]</scope>
    <source>
        <strain evidence="2 3">S8</strain>
    </source>
</reference>
<keyword evidence="3" id="KW-1185">Reference proteome</keyword>
<evidence type="ECO:0000256" key="1">
    <source>
        <dbReference type="SAM" id="Phobius"/>
    </source>
</evidence>
<dbReference type="KEGG" id="mmai:sS8_3786"/>
<evidence type="ECO:0000313" key="2">
    <source>
        <dbReference type="EMBL" id="BBA35723.1"/>
    </source>
</evidence>